<sequence length="351" mass="39323">MKTRLLILFVFVGLLISIPHIFASESFHGTSSFENIPSEISRHFPTTFDIKLQYTAGPWGLDDVIPVIEISPENAASHVSFNFEPISVNKNSIGRIPVTITVDPAIEYEKIFLSVSFEGNNSQAGLLKSGWTDSLILSLGPRDEISQRVDYEKIPWGELEIKSDAAIFTKNMIPRSMVKAGEQFFVVQKVDFSKDNFAANSTFSAVVGYAFEKGQKMIPFPRGDNVTDAEHDKFSEDSRKLRNEFYQNSKLAKSFEFIVTPEKPFLVKSPFVLPESGTYTHQFFKKLKNSPAVSESSMGGTTVVEKFSKAIGENNICKNENFRILIKHDYSNVVCVDSDTAWTLIGRGWGL</sequence>
<gene>
    <name evidence="1" type="ORF">NADRNF5_0612</name>
</gene>
<dbReference type="RefSeq" id="WP_048115570.1">
    <property type="nucleotide sequence ID" value="NZ_CP011070.1"/>
</dbReference>
<dbReference type="EMBL" id="CP011070">
    <property type="protein sequence ID" value="AJW70308.1"/>
    <property type="molecule type" value="Genomic_DNA"/>
</dbReference>
<reference evidence="1 2" key="2">
    <citation type="journal article" date="2016" name="ISME J.">
        <title>Physiological and genomic characterization of two novel marine thaumarchaeal strains indicates niche differentiation.</title>
        <authorList>
            <person name="Bayer B."/>
            <person name="Vojvoda J."/>
            <person name="Offre P."/>
            <person name="Alves R.J."/>
            <person name="Elisabeth N.H."/>
            <person name="Garcia J.A."/>
            <person name="Volland J.M."/>
            <person name="Srivastava A."/>
            <person name="Schleper C."/>
            <person name="Herndl G.J."/>
        </authorList>
    </citation>
    <scope>NUCLEOTIDE SEQUENCE [LARGE SCALE GENOMIC DNA]</scope>
    <source>
        <strain evidence="1 2">NF5</strain>
    </source>
</reference>
<keyword evidence="2" id="KW-1185">Reference proteome</keyword>
<protein>
    <submittedName>
        <fullName evidence="1">Uncharacterized protein</fullName>
    </submittedName>
</protein>
<reference evidence="2" key="1">
    <citation type="submission" date="2015-03" db="EMBL/GenBank/DDBJ databases">
        <title>Characterization of two novel Thaumarchaeota isolated from the Northern Adriatic Sea.</title>
        <authorList>
            <person name="Bayer B."/>
            <person name="Vojvoda J."/>
            <person name="Offre P."/>
            <person name="Srivastava A."/>
            <person name="Elisabeth N."/>
            <person name="Garcia J.A.L."/>
            <person name="Schleper C."/>
            <person name="Herndl G.J."/>
        </authorList>
    </citation>
    <scope>NUCLEOTIDE SEQUENCE [LARGE SCALE GENOMIC DNA]</scope>
    <source>
        <strain evidence="2">NF5</strain>
    </source>
</reference>
<dbReference type="KEGG" id="nin:NADRNF5_0612"/>
<evidence type="ECO:0000313" key="1">
    <source>
        <dbReference type="EMBL" id="AJW70308.1"/>
    </source>
</evidence>
<dbReference type="Proteomes" id="UP000032408">
    <property type="component" value="Chromosome"/>
</dbReference>
<dbReference type="STRING" id="1580092.NADRNF5_0612"/>
<proteinExistence type="predicted"/>
<name>A0A0D5C188_9ARCH</name>
<evidence type="ECO:0000313" key="2">
    <source>
        <dbReference type="Proteomes" id="UP000032408"/>
    </source>
</evidence>
<dbReference type="AlphaFoldDB" id="A0A0D5C188"/>
<organism evidence="1 2">
    <name type="scientific">Nitrosopumilus adriaticus</name>
    <dbReference type="NCBI Taxonomy" id="1580092"/>
    <lineage>
        <taxon>Archaea</taxon>
        <taxon>Nitrososphaerota</taxon>
        <taxon>Nitrososphaeria</taxon>
        <taxon>Nitrosopumilales</taxon>
        <taxon>Nitrosopumilaceae</taxon>
        <taxon>Nitrosopumilus</taxon>
    </lineage>
</organism>
<dbReference type="HOGENOM" id="CLU_786670_0_0_2"/>
<dbReference type="GeneID" id="24819845"/>
<accession>A0A0D5C188</accession>
<dbReference type="OrthoDB" id="12289at2157"/>